<dbReference type="InterPro" id="IPR036249">
    <property type="entry name" value="Thioredoxin-like_sf"/>
</dbReference>
<dbReference type="InterPro" id="IPR014025">
    <property type="entry name" value="Glutaredoxin_subgr"/>
</dbReference>
<feature type="transmembrane region" description="Helical" evidence="3">
    <location>
        <begin position="7"/>
        <end position="25"/>
    </location>
</feature>
<accession>A0AAV9WZC8</accession>
<evidence type="ECO:0000259" key="4">
    <source>
        <dbReference type="Pfam" id="PF00462"/>
    </source>
</evidence>
<dbReference type="NCBIfam" id="TIGR02180">
    <property type="entry name" value="GRX_euk"/>
    <property type="match status" value="1"/>
</dbReference>
<dbReference type="InterPro" id="IPR002109">
    <property type="entry name" value="Glutaredoxin"/>
</dbReference>
<dbReference type="PANTHER" id="PTHR45694">
    <property type="entry name" value="GLUTAREDOXIN 2"/>
    <property type="match status" value="1"/>
</dbReference>
<feature type="domain" description="Glutaredoxin" evidence="4">
    <location>
        <begin position="124"/>
        <end position="189"/>
    </location>
</feature>
<dbReference type="GO" id="GO:0034599">
    <property type="term" value="P:cellular response to oxidative stress"/>
    <property type="evidence" value="ECO:0007669"/>
    <property type="project" value="TreeGrafter"/>
</dbReference>
<dbReference type="AlphaFoldDB" id="A0AAV9WZC8"/>
<dbReference type="GO" id="GO:0004362">
    <property type="term" value="F:glutathione-disulfide reductase (NADPH) activity"/>
    <property type="evidence" value="ECO:0007669"/>
    <property type="project" value="UniProtKB-ARBA"/>
</dbReference>
<evidence type="ECO:0000313" key="5">
    <source>
        <dbReference type="EMBL" id="KAK6530171.1"/>
    </source>
</evidence>
<sequence>MTAIRRVKLLGVAALTIIIIFLWYGSQTRSERRTALHLHNEERHRQKEANKHAGVKIDAEDLAIEKQLKSQRLKDAEAAAKAKANAKAPNPPPGMEAAAGKPKGAPKKWDVHVEIDEFLAMSPIIIFSKSYCPYSKKAKALLLETYKITPAPYVIELDLHDHGSEIQDELEKMTGRRTVPNILVQGRSIGGSDDIAALEANGQLVKKIRQFGGKNIQDMVKA</sequence>
<dbReference type="PANTHER" id="PTHR45694:SF5">
    <property type="entry name" value="GLUTAREDOXIN 2"/>
    <property type="match status" value="1"/>
</dbReference>
<dbReference type="GO" id="GO:0005801">
    <property type="term" value="C:cis-Golgi network"/>
    <property type="evidence" value="ECO:0007669"/>
    <property type="project" value="UniProtKB-ARBA"/>
</dbReference>
<gene>
    <name evidence="5" type="ORF">TWF694_003538</name>
</gene>
<dbReference type="FunFam" id="3.40.30.10:FF:000093">
    <property type="entry name" value="Glutaredoxin 2"/>
    <property type="match status" value="1"/>
</dbReference>
<dbReference type="Gene3D" id="3.40.30.10">
    <property type="entry name" value="Glutaredoxin"/>
    <property type="match status" value="1"/>
</dbReference>
<dbReference type="Proteomes" id="UP001365542">
    <property type="component" value="Unassembled WGS sequence"/>
</dbReference>
<evidence type="ECO:0000256" key="1">
    <source>
        <dbReference type="ARBA" id="ARBA00009630"/>
    </source>
</evidence>
<evidence type="ECO:0000313" key="6">
    <source>
        <dbReference type="Proteomes" id="UP001365542"/>
    </source>
</evidence>
<feature type="region of interest" description="Disordered" evidence="2">
    <location>
        <begin position="75"/>
        <end position="106"/>
    </location>
</feature>
<dbReference type="PRINTS" id="PR00160">
    <property type="entry name" value="GLUTAREDOXIN"/>
</dbReference>
<keyword evidence="6" id="KW-1185">Reference proteome</keyword>
<dbReference type="InterPro" id="IPR011899">
    <property type="entry name" value="Glutaredoxin_euk/vir"/>
</dbReference>
<dbReference type="EMBL" id="JAVHJO010000013">
    <property type="protein sequence ID" value="KAK6530171.1"/>
    <property type="molecule type" value="Genomic_DNA"/>
</dbReference>
<dbReference type="PROSITE" id="PS51354">
    <property type="entry name" value="GLUTAREDOXIN_2"/>
    <property type="match status" value="1"/>
</dbReference>
<comment type="similarity">
    <text evidence="1">Belongs to the glutaredoxin family. Monothiol subfamily.</text>
</comment>
<evidence type="ECO:0000256" key="3">
    <source>
        <dbReference type="SAM" id="Phobius"/>
    </source>
</evidence>
<dbReference type="GO" id="GO:0000324">
    <property type="term" value="C:fungal-type vacuole"/>
    <property type="evidence" value="ECO:0007669"/>
    <property type="project" value="TreeGrafter"/>
</dbReference>
<keyword evidence="3" id="KW-0472">Membrane</keyword>
<evidence type="ECO:0000256" key="2">
    <source>
        <dbReference type="SAM" id="MobiDB-lite"/>
    </source>
</evidence>
<keyword evidence="3" id="KW-1133">Transmembrane helix</keyword>
<dbReference type="CDD" id="cd03419">
    <property type="entry name" value="GRX_GRXh_1_2_like"/>
    <property type="match status" value="1"/>
</dbReference>
<dbReference type="GO" id="GO:0005796">
    <property type="term" value="C:Golgi lumen"/>
    <property type="evidence" value="ECO:0007669"/>
    <property type="project" value="TreeGrafter"/>
</dbReference>
<name>A0AAV9WZC8_9PEZI</name>
<dbReference type="SUPFAM" id="SSF52833">
    <property type="entry name" value="Thioredoxin-like"/>
    <property type="match status" value="1"/>
</dbReference>
<protein>
    <recommendedName>
        <fullName evidence="4">Glutaredoxin domain-containing protein</fullName>
    </recommendedName>
</protein>
<dbReference type="Pfam" id="PF00462">
    <property type="entry name" value="Glutaredoxin"/>
    <property type="match status" value="1"/>
</dbReference>
<organism evidence="5 6">
    <name type="scientific">Orbilia ellipsospora</name>
    <dbReference type="NCBI Taxonomy" id="2528407"/>
    <lineage>
        <taxon>Eukaryota</taxon>
        <taxon>Fungi</taxon>
        <taxon>Dikarya</taxon>
        <taxon>Ascomycota</taxon>
        <taxon>Pezizomycotina</taxon>
        <taxon>Orbiliomycetes</taxon>
        <taxon>Orbiliales</taxon>
        <taxon>Orbiliaceae</taxon>
        <taxon>Orbilia</taxon>
    </lineage>
</organism>
<proteinExistence type="inferred from homology"/>
<keyword evidence="3" id="KW-0812">Transmembrane</keyword>
<reference evidence="5 6" key="1">
    <citation type="submission" date="2019-10" db="EMBL/GenBank/DDBJ databases">
        <authorList>
            <person name="Palmer J.M."/>
        </authorList>
    </citation>
    <scope>NUCLEOTIDE SEQUENCE [LARGE SCALE GENOMIC DNA]</scope>
    <source>
        <strain evidence="5 6">TWF694</strain>
    </source>
</reference>
<comment type="caution">
    <text evidence="5">The sequence shown here is derived from an EMBL/GenBank/DDBJ whole genome shotgun (WGS) entry which is preliminary data.</text>
</comment>